<proteinExistence type="predicted"/>
<dbReference type="GeneID" id="108808553"/>
<dbReference type="AlphaFoldDB" id="A0A9W3BYX1"/>
<dbReference type="Pfam" id="PF00226">
    <property type="entry name" value="DnaJ"/>
    <property type="match status" value="1"/>
</dbReference>
<dbReference type="PANTHER" id="PTHR44137">
    <property type="entry name" value="BNAC03G44070D PROTEIN"/>
    <property type="match status" value="1"/>
</dbReference>
<name>A0A9W3BYX1_RAPSA</name>
<dbReference type="Pfam" id="PF11926">
    <property type="entry name" value="DUF3444"/>
    <property type="match status" value="1"/>
</dbReference>
<dbReference type="SUPFAM" id="SSF46565">
    <property type="entry name" value="Chaperone J-domain"/>
    <property type="match status" value="1"/>
</dbReference>
<feature type="region of interest" description="Disordered" evidence="1">
    <location>
        <begin position="279"/>
        <end position="335"/>
    </location>
</feature>
<dbReference type="Pfam" id="PF23551">
    <property type="entry name" value="Zn_ribbon_20"/>
    <property type="match status" value="1"/>
</dbReference>
<dbReference type="SMART" id="SM00271">
    <property type="entry name" value="DnaJ"/>
    <property type="match status" value="1"/>
</dbReference>
<dbReference type="Proteomes" id="UP000504610">
    <property type="component" value="Chromosome 6"/>
</dbReference>
<dbReference type="RefSeq" id="XP_056844430.1">
    <property type="nucleotide sequence ID" value="XM_056988450.1"/>
</dbReference>
<feature type="region of interest" description="Disordered" evidence="1">
    <location>
        <begin position="242"/>
        <end position="266"/>
    </location>
</feature>
<protein>
    <submittedName>
        <fullName evidence="4">Uncharacterized protein LOC108808553</fullName>
    </submittedName>
</protein>
<dbReference type="OrthoDB" id="1507364at2759"/>
<keyword evidence="3" id="KW-1185">Reference proteome</keyword>
<feature type="domain" description="J" evidence="2">
    <location>
        <begin position="66"/>
        <end position="130"/>
    </location>
</feature>
<dbReference type="PRINTS" id="PR00625">
    <property type="entry name" value="JDOMAIN"/>
</dbReference>
<gene>
    <name evidence="4" type="primary">LOC108808553</name>
</gene>
<feature type="compositionally biased region" description="Low complexity" evidence="1">
    <location>
        <begin position="292"/>
        <end position="303"/>
    </location>
</feature>
<accession>A0A9W3BYX1</accession>
<feature type="compositionally biased region" description="Basic and acidic residues" evidence="1">
    <location>
        <begin position="247"/>
        <end position="257"/>
    </location>
</feature>
<evidence type="ECO:0000313" key="3">
    <source>
        <dbReference type="Proteomes" id="UP000504610"/>
    </source>
</evidence>
<feature type="compositionally biased region" description="Low complexity" evidence="1">
    <location>
        <begin position="143"/>
        <end position="157"/>
    </location>
</feature>
<dbReference type="InterPro" id="IPR024593">
    <property type="entry name" value="DUF3444"/>
</dbReference>
<feature type="compositionally biased region" description="Low complexity" evidence="1">
    <location>
        <begin position="315"/>
        <end position="335"/>
    </location>
</feature>
<dbReference type="PANTHER" id="PTHR44137:SF25">
    <property type="entry name" value="J DOMAIN-CONTAINING PROTEIN"/>
    <property type="match status" value="1"/>
</dbReference>
<dbReference type="KEGG" id="rsz:108808553"/>
<dbReference type="InterPro" id="IPR056988">
    <property type="entry name" value="Zn_ribbon_pln"/>
</dbReference>
<evidence type="ECO:0000313" key="4">
    <source>
        <dbReference type="RefSeq" id="XP_056844430.1"/>
    </source>
</evidence>
<sequence length="612" mass="66594">MNYNKEEADRAREAAINKFLANDFAGARRLALKAQSLNPRIVGITQMVATFAMHLAAQHTVNGEMDYYGVLGVKPGANEDTVKARYKKLAAIIHPDKNNSIGAGEAFKFVSEACDALSEKARRAESEKDSKRNSGSREGGGSSSSSNNGVQKAAAKGKAPKRGVKRASDAYASASSSSAAPTTCDGTFWTICSNCRIQFEHHRVYLNQKLMCNHCRKPFTAVETAPPHPGLIRTFHDHQLDSIPHLTDGRKKSRDNNNVDPLESGGGAVYTGTITAAHGSQAIPRESPTKRAAAAASASASPSTNPPPKRRKVVEAGSNVGSSSSAPPPALTSSVREFSKEELKNVLLKKAKPTIVTNLRDLMTVAPETEHVNMANNAGSSSQDKSGAIESFRVGPLTIKVPHPDFSDFNKNRTEKSFSDDQIWACYPSSEGMMPRVYFRIDKVLSVDPFKVCITMLNTSDPLGLGVRRTCGVFTAGSTQICKSPYIFSHKVEAAKGDHGEFLIYPRTGEVWALYKNWSHDSEGEYDVVEVVEGYTEEYGVTVVPLMKVAGFTSVFRHYLNPQDFRSFSKDELSRFSHQIPSRLLPGPDELRGCQELDPAATPSQFLKVIDG</sequence>
<dbReference type="CDD" id="cd06257">
    <property type="entry name" value="DnaJ"/>
    <property type="match status" value="1"/>
</dbReference>
<reference evidence="3" key="1">
    <citation type="journal article" date="2019" name="Database">
        <title>The radish genome database (RadishGD): an integrated information resource for radish genomics.</title>
        <authorList>
            <person name="Yu H.J."/>
            <person name="Baek S."/>
            <person name="Lee Y.J."/>
            <person name="Cho A."/>
            <person name="Mun J.H."/>
        </authorList>
    </citation>
    <scope>NUCLEOTIDE SEQUENCE [LARGE SCALE GENOMIC DNA]</scope>
    <source>
        <strain evidence="3">cv. WK10039</strain>
    </source>
</reference>
<feature type="region of interest" description="Disordered" evidence="1">
    <location>
        <begin position="121"/>
        <end position="164"/>
    </location>
</feature>
<reference evidence="4" key="2">
    <citation type="submission" date="2025-08" db="UniProtKB">
        <authorList>
            <consortium name="RefSeq"/>
        </authorList>
    </citation>
    <scope>IDENTIFICATION</scope>
    <source>
        <tissue evidence="4">Leaf</tissue>
    </source>
</reference>
<feature type="compositionally biased region" description="Basic and acidic residues" evidence="1">
    <location>
        <begin position="121"/>
        <end position="132"/>
    </location>
</feature>
<dbReference type="InterPro" id="IPR036869">
    <property type="entry name" value="J_dom_sf"/>
</dbReference>
<organism evidence="3 4">
    <name type="scientific">Raphanus sativus</name>
    <name type="common">Radish</name>
    <name type="synonym">Raphanus raphanistrum var. sativus</name>
    <dbReference type="NCBI Taxonomy" id="3726"/>
    <lineage>
        <taxon>Eukaryota</taxon>
        <taxon>Viridiplantae</taxon>
        <taxon>Streptophyta</taxon>
        <taxon>Embryophyta</taxon>
        <taxon>Tracheophyta</taxon>
        <taxon>Spermatophyta</taxon>
        <taxon>Magnoliopsida</taxon>
        <taxon>eudicotyledons</taxon>
        <taxon>Gunneridae</taxon>
        <taxon>Pentapetalae</taxon>
        <taxon>rosids</taxon>
        <taxon>malvids</taxon>
        <taxon>Brassicales</taxon>
        <taxon>Brassicaceae</taxon>
        <taxon>Brassiceae</taxon>
        <taxon>Raphanus</taxon>
    </lineage>
</organism>
<dbReference type="InterPro" id="IPR001623">
    <property type="entry name" value="DnaJ_domain"/>
</dbReference>
<dbReference type="PROSITE" id="PS50076">
    <property type="entry name" value="DNAJ_2"/>
    <property type="match status" value="1"/>
</dbReference>
<dbReference type="Gene3D" id="1.10.287.110">
    <property type="entry name" value="DnaJ domain"/>
    <property type="match status" value="1"/>
</dbReference>
<evidence type="ECO:0000259" key="2">
    <source>
        <dbReference type="PROSITE" id="PS50076"/>
    </source>
</evidence>
<evidence type="ECO:0000256" key="1">
    <source>
        <dbReference type="SAM" id="MobiDB-lite"/>
    </source>
</evidence>